<dbReference type="OrthoDB" id="329272at2759"/>
<reference evidence="4" key="1">
    <citation type="submission" date="2013-12" db="EMBL/GenBank/DDBJ databases">
        <title>The Genome Sequence of Aphanomyces invadans NJM9701.</title>
        <authorList>
            <consortium name="The Broad Institute Genomics Platform"/>
            <person name="Russ C."/>
            <person name="Tyler B."/>
            <person name="van West P."/>
            <person name="Dieguez-Uribeondo J."/>
            <person name="Young S.K."/>
            <person name="Zeng Q."/>
            <person name="Gargeya S."/>
            <person name="Fitzgerald M."/>
            <person name="Abouelleil A."/>
            <person name="Alvarado L."/>
            <person name="Chapman S.B."/>
            <person name="Gainer-Dewar J."/>
            <person name="Goldberg J."/>
            <person name="Griggs A."/>
            <person name="Gujja S."/>
            <person name="Hansen M."/>
            <person name="Howarth C."/>
            <person name="Imamovic A."/>
            <person name="Ireland A."/>
            <person name="Larimer J."/>
            <person name="McCowan C."/>
            <person name="Murphy C."/>
            <person name="Pearson M."/>
            <person name="Poon T.W."/>
            <person name="Priest M."/>
            <person name="Roberts A."/>
            <person name="Saif S."/>
            <person name="Shea T."/>
            <person name="Sykes S."/>
            <person name="Wortman J."/>
            <person name="Nusbaum C."/>
            <person name="Birren B."/>
        </authorList>
    </citation>
    <scope>NUCLEOTIDE SEQUENCE [LARGE SCALE GENOMIC DNA]</scope>
    <source>
        <strain evidence="4">NJM9701</strain>
    </source>
</reference>
<evidence type="ECO:0000259" key="3">
    <source>
        <dbReference type="PROSITE" id="PS51186"/>
    </source>
</evidence>
<accession>A0A024TLA6</accession>
<dbReference type="InterPro" id="IPR050832">
    <property type="entry name" value="Bact_Acetyltransf"/>
</dbReference>
<keyword evidence="6" id="KW-1185">Reference proteome</keyword>
<evidence type="ECO:0000313" key="5">
    <source>
        <dbReference type="EMBL" id="RHY30466.1"/>
    </source>
</evidence>
<gene>
    <name evidence="5" type="ORF">DYB32_004310</name>
    <name evidence="4" type="ORF">H310_11551</name>
</gene>
<organism evidence="4">
    <name type="scientific">Aphanomyces invadans</name>
    <dbReference type="NCBI Taxonomy" id="157072"/>
    <lineage>
        <taxon>Eukaryota</taxon>
        <taxon>Sar</taxon>
        <taxon>Stramenopiles</taxon>
        <taxon>Oomycota</taxon>
        <taxon>Saprolegniomycetes</taxon>
        <taxon>Saprolegniales</taxon>
        <taxon>Verrucalvaceae</taxon>
        <taxon>Aphanomyces</taxon>
    </lineage>
</organism>
<keyword evidence="1" id="KW-0808">Transferase</keyword>
<dbReference type="GO" id="GO:0016747">
    <property type="term" value="F:acyltransferase activity, transferring groups other than amino-acyl groups"/>
    <property type="evidence" value="ECO:0007669"/>
    <property type="project" value="InterPro"/>
</dbReference>
<reference evidence="5 6" key="2">
    <citation type="submission" date="2018-08" db="EMBL/GenBank/DDBJ databases">
        <title>Aphanomyces genome sequencing and annotation.</title>
        <authorList>
            <person name="Minardi D."/>
            <person name="Oidtmann B."/>
            <person name="Van Der Giezen M."/>
            <person name="Studholme D.J."/>
        </authorList>
    </citation>
    <scope>NUCLEOTIDE SEQUENCE [LARGE SCALE GENOMIC DNA]</scope>
    <source>
        <strain evidence="5 6">NJM0002</strain>
    </source>
</reference>
<dbReference type="Gene3D" id="3.40.630.30">
    <property type="match status" value="1"/>
</dbReference>
<dbReference type="EMBL" id="QUSY01000313">
    <property type="protein sequence ID" value="RHY30466.1"/>
    <property type="molecule type" value="Genomic_DNA"/>
</dbReference>
<dbReference type="CDD" id="cd04301">
    <property type="entry name" value="NAT_SF"/>
    <property type="match status" value="1"/>
</dbReference>
<dbReference type="VEuPathDB" id="FungiDB:H310_11551"/>
<dbReference type="GeneID" id="20088601"/>
<dbReference type="UniPathway" id="UPA00113">
    <property type="reaction ID" value="UER00529"/>
</dbReference>
<dbReference type="RefSeq" id="XP_008876491.1">
    <property type="nucleotide sequence ID" value="XM_008878269.1"/>
</dbReference>
<proteinExistence type="predicted"/>
<dbReference type="Proteomes" id="UP000285060">
    <property type="component" value="Unassembled WGS sequence"/>
</dbReference>
<dbReference type="InterPro" id="IPR016181">
    <property type="entry name" value="Acyl_CoA_acyltransferase"/>
</dbReference>
<dbReference type="PANTHER" id="PTHR43877">
    <property type="entry name" value="AMINOALKYLPHOSPHONATE N-ACETYLTRANSFERASE-RELATED-RELATED"/>
    <property type="match status" value="1"/>
</dbReference>
<dbReference type="GO" id="GO:0006048">
    <property type="term" value="P:UDP-N-acetylglucosamine biosynthetic process"/>
    <property type="evidence" value="ECO:0007669"/>
    <property type="project" value="UniProtKB-UniPathway"/>
</dbReference>
<keyword evidence="2" id="KW-0012">Acyltransferase</keyword>
<feature type="domain" description="N-acetyltransferase" evidence="3">
    <location>
        <begin position="3"/>
        <end position="145"/>
    </location>
</feature>
<dbReference type="PROSITE" id="PS51186">
    <property type="entry name" value="GNAT"/>
    <property type="match status" value="1"/>
</dbReference>
<protein>
    <recommendedName>
        <fullName evidence="3">N-acetyltransferase domain-containing protein</fullName>
    </recommendedName>
</protein>
<sequence length="151" mass="16818">MTMDAREIVHGSRAFEAAILLREEVLRKPLGMVLDRNAVATEATDIHIGVYSDDELVAYALLRPAHPIAWMKQVAVSPAVQGKGLGRSLIEAFEARAIKEGFHSIHLHARETAVGFYLKLGYAPVDNDTFMQVGIPHRHMFKTIICDLTRI</sequence>
<evidence type="ECO:0000256" key="1">
    <source>
        <dbReference type="ARBA" id="ARBA00022679"/>
    </source>
</evidence>
<evidence type="ECO:0000256" key="2">
    <source>
        <dbReference type="ARBA" id="ARBA00023315"/>
    </source>
</evidence>
<dbReference type="EMBL" id="KI913983">
    <property type="protein sequence ID" value="ETV94900.1"/>
    <property type="molecule type" value="Genomic_DNA"/>
</dbReference>
<dbReference type="AlphaFoldDB" id="A0A024TLA6"/>
<evidence type="ECO:0000313" key="6">
    <source>
        <dbReference type="Proteomes" id="UP000285060"/>
    </source>
</evidence>
<dbReference type="Pfam" id="PF00583">
    <property type="entry name" value="Acetyltransf_1"/>
    <property type="match status" value="1"/>
</dbReference>
<dbReference type="SUPFAM" id="SSF55729">
    <property type="entry name" value="Acyl-CoA N-acyltransferases (Nat)"/>
    <property type="match status" value="1"/>
</dbReference>
<evidence type="ECO:0000313" key="4">
    <source>
        <dbReference type="EMBL" id="ETV94900.1"/>
    </source>
</evidence>
<name>A0A024TLA6_9STRA</name>
<dbReference type="InterPro" id="IPR000182">
    <property type="entry name" value="GNAT_dom"/>
</dbReference>